<proteinExistence type="predicted"/>
<name>A0A1D7XFB1_9CAUD</name>
<accession>A0A1D7XFB1</accession>
<reference evidence="1" key="1">
    <citation type="submission" date="2017-02" db="EMBL/GenBank/DDBJ databases">
        <title>Complete genome sequence of two Escherichia coli phages, vB_EcoM_ ESCO5 and vB_EcoM_ESCO13, which are related to phAPEC8.</title>
        <authorList>
            <person name="Trotereau A."/>
            <person name="Gonnet M."/>
            <person name="Viardot A."/>
            <person name="Lalmanach A.-C."/>
            <person name="Guabiraba R."/>
            <person name="Chanteloup N."/>
            <person name="Schouler C."/>
        </authorList>
    </citation>
    <scope>NUCLEOTIDE SEQUENCE [LARGE SCALE GENOMIC DNA]</scope>
</reference>
<protein>
    <submittedName>
        <fullName evidence="1">Uncharacterized protein</fullName>
    </submittedName>
</protein>
<dbReference type="Proteomes" id="UP000225358">
    <property type="component" value="Segment"/>
</dbReference>
<organism evidence="1 2">
    <name type="scientific">Escherichia phage ESCO13</name>
    <dbReference type="NCBI Taxonomy" id="1881104"/>
    <lineage>
        <taxon>Viruses</taxon>
        <taxon>Duplodnaviria</taxon>
        <taxon>Heunggongvirae</taxon>
        <taxon>Uroviricota</taxon>
        <taxon>Caudoviricetes</taxon>
        <taxon>Stephanstirmvirinae</taxon>
        <taxon>Phapecoctavirus</taxon>
        <taxon>Phapecoctavirus ESCO13</taxon>
    </lineage>
</organism>
<sequence length="73" mass="8356">MSTAFYVRSGDEDFLATFDDGDLEDMYEDMLDYAKGQGFTSIDYMLATSTTLLDADLDEVCNRLKISVFKWED</sequence>
<dbReference type="EMBL" id="KX552041">
    <property type="protein sequence ID" value="AOQ27245.1"/>
    <property type="molecule type" value="Genomic_DNA"/>
</dbReference>
<keyword evidence="2" id="KW-1185">Reference proteome</keyword>
<evidence type="ECO:0000313" key="2">
    <source>
        <dbReference type="Proteomes" id="UP000225358"/>
    </source>
</evidence>
<evidence type="ECO:0000313" key="1">
    <source>
        <dbReference type="EMBL" id="AOQ27245.1"/>
    </source>
</evidence>
<gene>
    <name evidence="1" type="ORF">ESCO13_00125</name>
</gene>